<evidence type="ECO:0000313" key="11">
    <source>
        <dbReference type="EMBL" id="KAJ6259227.1"/>
    </source>
</evidence>
<evidence type="ECO:0000259" key="10">
    <source>
        <dbReference type="SMART" id="SM00906"/>
    </source>
</evidence>
<dbReference type="PRINTS" id="PR00385">
    <property type="entry name" value="P450"/>
</dbReference>
<dbReference type="InterPro" id="IPR001128">
    <property type="entry name" value="Cyt_P450"/>
</dbReference>
<evidence type="ECO:0000256" key="9">
    <source>
        <dbReference type="SAM" id="Phobius"/>
    </source>
</evidence>
<keyword evidence="6" id="KW-0408">Iron</keyword>
<dbReference type="Proteomes" id="UP001221413">
    <property type="component" value="Unassembled WGS sequence"/>
</dbReference>
<dbReference type="CDD" id="cd12148">
    <property type="entry name" value="fungal_TF_MHR"/>
    <property type="match status" value="1"/>
</dbReference>
<keyword evidence="9" id="KW-0472">Membrane</keyword>
<dbReference type="PANTHER" id="PTHR24287">
    <property type="entry name" value="P450, PUTATIVE (EUROFUNG)-RELATED"/>
    <property type="match status" value="1"/>
</dbReference>
<reference evidence="11" key="1">
    <citation type="submission" date="2023-01" db="EMBL/GenBank/DDBJ databases">
        <title>The chitinases involved in constricting ring structure development in the nematode-trapping fungus Drechslerella dactyloides.</title>
        <authorList>
            <person name="Wang R."/>
            <person name="Zhang L."/>
            <person name="Tang P."/>
            <person name="Li S."/>
            <person name="Liang L."/>
        </authorList>
    </citation>
    <scope>NUCLEOTIDE SEQUENCE</scope>
    <source>
        <strain evidence="11">YMF1.00031</strain>
    </source>
</reference>
<dbReference type="Gene3D" id="1.10.630.10">
    <property type="entry name" value="Cytochrome P450"/>
    <property type="match status" value="1"/>
</dbReference>
<dbReference type="GO" id="GO:0003677">
    <property type="term" value="F:DNA binding"/>
    <property type="evidence" value="ECO:0007669"/>
    <property type="project" value="InterPro"/>
</dbReference>
<keyword evidence="11" id="KW-0418">Kinase</keyword>
<dbReference type="GO" id="GO:0016301">
    <property type="term" value="F:kinase activity"/>
    <property type="evidence" value="ECO:0007669"/>
    <property type="project" value="UniProtKB-KW"/>
</dbReference>
<evidence type="ECO:0000256" key="1">
    <source>
        <dbReference type="ARBA" id="ARBA00001971"/>
    </source>
</evidence>
<keyword evidence="7" id="KW-0503">Monooxygenase</keyword>
<dbReference type="InterPro" id="IPR017972">
    <property type="entry name" value="Cyt_P450_CS"/>
</dbReference>
<dbReference type="InterPro" id="IPR036396">
    <property type="entry name" value="Cyt_P450_sf"/>
</dbReference>
<evidence type="ECO:0000256" key="8">
    <source>
        <dbReference type="ARBA" id="ARBA00023242"/>
    </source>
</evidence>
<evidence type="ECO:0000256" key="5">
    <source>
        <dbReference type="ARBA" id="ARBA00023002"/>
    </source>
</evidence>
<keyword evidence="4" id="KW-0479">Metal-binding</keyword>
<dbReference type="GO" id="GO:0006351">
    <property type="term" value="P:DNA-templated transcription"/>
    <property type="evidence" value="ECO:0007669"/>
    <property type="project" value="InterPro"/>
</dbReference>
<evidence type="ECO:0000313" key="12">
    <source>
        <dbReference type="Proteomes" id="UP001221413"/>
    </source>
</evidence>
<accession>A0AAD6IZG6</accession>
<dbReference type="GO" id="GO:0020037">
    <property type="term" value="F:heme binding"/>
    <property type="evidence" value="ECO:0007669"/>
    <property type="project" value="InterPro"/>
</dbReference>
<keyword evidence="5" id="KW-0560">Oxidoreductase</keyword>
<feature type="domain" description="Xylanolytic transcriptional activator regulatory" evidence="10">
    <location>
        <begin position="120"/>
        <end position="193"/>
    </location>
</feature>
<evidence type="ECO:0000256" key="6">
    <source>
        <dbReference type="ARBA" id="ARBA00023004"/>
    </source>
</evidence>
<evidence type="ECO:0000256" key="2">
    <source>
        <dbReference type="ARBA" id="ARBA00010617"/>
    </source>
</evidence>
<dbReference type="GO" id="GO:0008270">
    <property type="term" value="F:zinc ion binding"/>
    <property type="evidence" value="ECO:0007669"/>
    <property type="project" value="InterPro"/>
</dbReference>
<name>A0AAD6IZG6_DREDA</name>
<dbReference type="CDD" id="cd11063">
    <property type="entry name" value="CYP52"/>
    <property type="match status" value="1"/>
</dbReference>
<proteinExistence type="inferred from homology"/>
<dbReference type="GO" id="GO:0005506">
    <property type="term" value="F:iron ion binding"/>
    <property type="evidence" value="ECO:0007669"/>
    <property type="project" value="InterPro"/>
</dbReference>
<feature type="transmembrane region" description="Helical" evidence="9">
    <location>
        <begin position="508"/>
        <end position="531"/>
    </location>
</feature>
<keyword evidence="11" id="KW-0808">Transferase</keyword>
<dbReference type="PRINTS" id="PR01239">
    <property type="entry name" value="EP450IICYP52"/>
</dbReference>
<dbReference type="InterPro" id="IPR047146">
    <property type="entry name" value="Cyt_P450_E_CYP52_fungi"/>
</dbReference>
<keyword evidence="8" id="KW-0539">Nucleus</keyword>
<dbReference type="EMBL" id="JAQGDS010000007">
    <property type="protein sequence ID" value="KAJ6259227.1"/>
    <property type="molecule type" value="Genomic_DNA"/>
</dbReference>
<keyword evidence="9" id="KW-1133">Transmembrane helix</keyword>
<dbReference type="SUPFAM" id="SSF48264">
    <property type="entry name" value="Cytochrome P450"/>
    <property type="match status" value="1"/>
</dbReference>
<gene>
    <name evidence="11" type="ORF">Dda_6125</name>
</gene>
<dbReference type="PANTHER" id="PTHR24287:SF1">
    <property type="entry name" value="P450, PUTATIVE (EUROFUNG)-RELATED"/>
    <property type="match status" value="1"/>
</dbReference>
<dbReference type="GO" id="GO:0016712">
    <property type="term" value="F:oxidoreductase activity, acting on paired donors, with incorporation or reduction of molecular oxygen, reduced flavin or flavoprotein as one donor, and incorporation of one atom of oxygen"/>
    <property type="evidence" value="ECO:0007669"/>
    <property type="project" value="InterPro"/>
</dbReference>
<comment type="caution">
    <text evidence="11">The sequence shown here is derived from an EMBL/GenBank/DDBJ whole genome shotgun (WGS) entry which is preliminary data.</text>
</comment>
<dbReference type="AlphaFoldDB" id="A0AAD6IZG6"/>
<evidence type="ECO:0000256" key="4">
    <source>
        <dbReference type="ARBA" id="ARBA00022723"/>
    </source>
</evidence>
<evidence type="ECO:0000256" key="7">
    <source>
        <dbReference type="ARBA" id="ARBA00023033"/>
    </source>
</evidence>
<dbReference type="PROSITE" id="PS00086">
    <property type="entry name" value="CYTOCHROME_P450"/>
    <property type="match status" value="1"/>
</dbReference>
<organism evidence="11 12">
    <name type="scientific">Drechslerella dactyloides</name>
    <name type="common">Nematode-trapping fungus</name>
    <name type="synonym">Arthrobotrys dactyloides</name>
    <dbReference type="NCBI Taxonomy" id="74499"/>
    <lineage>
        <taxon>Eukaryota</taxon>
        <taxon>Fungi</taxon>
        <taxon>Dikarya</taxon>
        <taxon>Ascomycota</taxon>
        <taxon>Pezizomycotina</taxon>
        <taxon>Orbiliomycetes</taxon>
        <taxon>Orbiliales</taxon>
        <taxon>Orbiliaceae</taxon>
        <taxon>Drechslerella</taxon>
    </lineage>
</organism>
<dbReference type="InterPro" id="IPR002974">
    <property type="entry name" value="Cyt_P450_E_CYP52_ascomycetes"/>
</dbReference>
<keyword evidence="12" id="KW-1185">Reference proteome</keyword>
<dbReference type="Pfam" id="PF00067">
    <property type="entry name" value="p450"/>
    <property type="match status" value="1"/>
</dbReference>
<protein>
    <submittedName>
        <fullName evidence="11">Protein kinase alk2</fullName>
    </submittedName>
</protein>
<dbReference type="InterPro" id="IPR007219">
    <property type="entry name" value="XnlR_reg_dom"/>
</dbReference>
<comment type="cofactor">
    <cofactor evidence="1">
        <name>heme</name>
        <dbReference type="ChEBI" id="CHEBI:30413"/>
    </cofactor>
</comment>
<dbReference type="SMART" id="SM00906">
    <property type="entry name" value="Fungal_trans"/>
    <property type="match status" value="1"/>
</dbReference>
<comment type="similarity">
    <text evidence="2">Belongs to the cytochrome P450 family.</text>
</comment>
<keyword evidence="3" id="KW-0349">Heme</keyword>
<evidence type="ECO:0000256" key="3">
    <source>
        <dbReference type="ARBA" id="ARBA00022617"/>
    </source>
</evidence>
<sequence length="724" mass="81714">MPAHLDPDAAIMPGMTPSIPASINNLELIEYSKEMFGAFLDASMPIVNSREISNHTSVLLNLSVRRLVAAFIEPSNDALDSQIQVSIQKYFENKNSIVVPSTHNIQSLLFLSLFVEELGAGNKFTTAVRMACAMSWNRAFDQLDEDRNYGHGASYIWWSLVSLDTWLYVYSGVPPIIDYTGFNVPKPRRPPKFYRALIGLSEVLRMLVRPESIGEYAEFESALDALASWENSHRAEVYPPDSSDRFENIFDSLALLRILHSVVISLFILQDPLFAVKYSSLHTPEGSRQTSRADGDVIVSNSGTTTISTRDPLNVKEILATQCDIFQNGPPKRGAFKAMLKETIFTVDGPAWAFHRGLLRPQFTRNQITQLENLEEHASVLIQCIPEGISTDLQKLFLNFTMDSSTDFLFGESSDTLRYRLAQLQGQQPETEPWGSFYALHNPKELQDALSVCWGIMDPYIDEATAKFEQQKRGSGSASVSEKSKDKYIVLYELIKQTKDREYLRSSLTALILAGTGSVAGLLSFMFALLVQHPEVERKLRQAIYDQFGSEYENGNSRITFESLKRCTYLRWTIDETLRMYPLVPFDVRVASQDTTLPRGGGPDGQNPVFVPKGTYIEFCPYAMQRRQDIFGPDANWFRPERFETFSQTRGKGDNAWSYVPFSGGPRHCVGQQFALTEVAYVVVRFFQYFKRFESGEPSQFIKADMKMALGVGGDGVPVKCFKY</sequence>
<keyword evidence="9" id="KW-0812">Transmembrane</keyword>